<dbReference type="GO" id="GO:0004674">
    <property type="term" value="F:protein serine/threonine kinase activity"/>
    <property type="evidence" value="ECO:0007669"/>
    <property type="project" value="TreeGrafter"/>
</dbReference>
<reference evidence="2" key="2">
    <citation type="journal article" date="2023" name="Microbiol Resour">
        <title>Decontamination and Annotation of the Draft Genome Sequence of the Oomycete Lagenidium giganteum ARSEF 373.</title>
        <authorList>
            <person name="Morgan W.R."/>
            <person name="Tartar A."/>
        </authorList>
    </citation>
    <scope>NUCLEOTIDE SEQUENCE</scope>
    <source>
        <strain evidence="2">ARSEF 373</strain>
    </source>
</reference>
<evidence type="ECO:0000313" key="3">
    <source>
        <dbReference type="Proteomes" id="UP001146120"/>
    </source>
</evidence>
<proteinExistence type="predicted"/>
<dbReference type="Proteomes" id="UP001146120">
    <property type="component" value="Unassembled WGS sequence"/>
</dbReference>
<gene>
    <name evidence="2" type="ORF">N0F65_000220</name>
</gene>
<feature type="domain" description="Protein kinase" evidence="1">
    <location>
        <begin position="1"/>
        <end position="105"/>
    </location>
</feature>
<comment type="caution">
    <text evidence="2">The sequence shown here is derived from an EMBL/GenBank/DDBJ whole genome shotgun (WGS) entry which is preliminary data.</text>
</comment>
<sequence length="106" mass="12038">MVWGPGAAFWAVPEVLKGQPYSEKADVYSFSVVLNELDTCARPFENYRSTMQPLQIIRHVIDDSIQLDFTSSCPQRVEAIAQAYLAVLTEDRPRAHEIVAELEQIR</sequence>
<dbReference type="InterPro" id="IPR001245">
    <property type="entry name" value="Ser-Thr/Tyr_kinase_cat_dom"/>
</dbReference>
<dbReference type="InterPro" id="IPR051681">
    <property type="entry name" value="Ser/Thr_Kinases-Pseudokinases"/>
</dbReference>
<dbReference type="PANTHER" id="PTHR44329:SF214">
    <property type="entry name" value="PROTEIN KINASE DOMAIN-CONTAINING PROTEIN"/>
    <property type="match status" value="1"/>
</dbReference>
<dbReference type="Gene3D" id="1.10.510.10">
    <property type="entry name" value="Transferase(Phosphotransferase) domain 1"/>
    <property type="match status" value="1"/>
</dbReference>
<dbReference type="PROSITE" id="PS50011">
    <property type="entry name" value="PROTEIN_KINASE_DOM"/>
    <property type="match status" value="1"/>
</dbReference>
<dbReference type="Pfam" id="PF07714">
    <property type="entry name" value="PK_Tyr_Ser-Thr"/>
    <property type="match status" value="1"/>
</dbReference>
<evidence type="ECO:0000313" key="2">
    <source>
        <dbReference type="EMBL" id="DAZ92436.1"/>
    </source>
</evidence>
<dbReference type="InterPro" id="IPR000719">
    <property type="entry name" value="Prot_kinase_dom"/>
</dbReference>
<name>A0AAV2YF66_9STRA</name>
<evidence type="ECO:0000259" key="1">
    <source>
        <dbReference type="PROSITE" id="PS50011"/>
    </source>
</evidence>
<dbReference type="PANTHER" id="PTHR44329">
    <property type="entry name" value="SERINE/THREONINE-PROTEIN KINASE TNNI3K-RELATED"/>
    <property type="match status" value="1"/>
</dbReference>
<dbReference type="AlphaFoldDB" id="A0AAV2YF66"/>
<dbReference type="EMBL" id="DAKRPA010000436">
    <property type="protein sequence ID" value="DAZ92436.1"/>
    <property type="molecule type" value="Genomic_DNA"/>
</dbReference>
<reference evidence="2" key="1">
    <citation type="submission" date="2022-11" db="EMBL/GenBank/DDBJ databases">
        <authorList>
            <person name="Morgan W.R."/>
            <person name="Tartar A."/>
        </authorList>
    </citation>
    <scope>NUCLEOTIDE SEQUENCE</scope>
    <source>
        <strain evidence="2">ARSEF 373</strain>
    </source>
</reference>
<accession>A0AAV2YF66</accession>
<organism evidence="2 3">
    <name type="scientific">Lagenidium giganteum</name>
    <dbReference type="NCBI Taxonomy" id="4803"/>
    <lineage>
        <taxon>Eukaryota</taxon>
        <taxon>Sar</taxon>
        <taxon>Stramenopiles</taxon>
        <taxon>Oomycota</taxon>
        <taxon>Peronosporomycetes</taxon>
        <taxon>Pythiales</taxon>
        <taxon>Pythiaceae</taxon>
    </lineage>
</organism>
<dbReference type="SUPFAM" id="SSF56112">
    <property type="entry name" value="Protein kinase-like (PK-like)"/>
    <property type="match status" value="1"/>
</dbReference>
<keyword evidence="3" id="KW-1185">Reference proteome</keyword>
<dbReference type="InterPro" id="IPR011009">
    <property type="entry name" value="Kinase-like_dom_sf"/>
</dbReference>
<dbReference type="GO" id="GO:0005524">
    <property type="term" value="F:ATP binding"/>
    <property type="evidence" value="ECO:0007669"/>
    <property type="project" value="InterPro"/>
</dbReference>
<protein>
    <recommendedName>
        <fullName evidence="1">Protein kinase domain-containing protein</fullName>
    </recommendedName>
</protein>